<dbReference type="CDD" id="cd00161">
    <property type="entry name" value="beta-trefoil_Ricin-like"/>
    <property type="match status" value="1"/>
</dbReference>
<organism evidence="2 3">
    <name type="scientific">Mycobacterium angelicum</name>
    <dbReference type="NCBI Taxonomy" id="470074"/>
    <lineage>
        <taxon>Bacteria</taxon>
        <taxon>Bacillati</taxon>
        <taxon>Actinomycetota</taxon>
        <taxon>Actinomycetes</taxon>
        <taxon>Mycobacteriales</taxon>
        <taxon>Mycobacteriaceae</taxon>
        <taxon>Mycobacterium</taxon>
    </lineage>
</organism>
<dbReference type="SUPFAM" id="SSF50370">
    <property type="entry name" value="Ricin B-like lectins"/>
    <property type="match status" value="1"/>
</dbReference>
<dbReference type="PROSITE" id="PS50231">
    <property type="entry name" value="RICIN_B_LECTIN"/>
    <property type="match status" value="1"/>
</dbReference>
<reference evidence="2 3" key="1">
    <citation type="submission" date="2017-02" db="EMBL/GenBank/DDBJ databases">
        <title>The new phylogeny of genus Mycobacterium.</title>
        <authorList>
            <person name="Tortoli E."/>
            <person name="Trovato A."/>
            <person name="Cirillo D.M."/>
        </authorList>
    </citation>
    <scope>NUCLEOTIDE SEQUENCE [LARGE SCALE GENOMIC DNA]</scope>
    <source>
        <strain evidence="2 3">DSM 45057</strain>
    </source>
</reference>
<comment type="caution">
    <text evidence="2">The sequence shown here is derived from an EMBL/GenBank/DDBJ whole genome shotgun (WGS) entry which is preliminary data.</text>
</comment>
<feature type="domain" description="Ricin B lectin" evidence="1">
    <location>
        <begin position="66"/>
        <end position="187"/>
    </location>
</feature>
<evidence type="ECO:0000259" key="1">
    <source>
        <dbReference type="SMART" id="SM00458"/>
    </source>
</evidence>
<dbReference type="SMART" id="SM00458">
    <property type="entry name" value="RICIN"/>
    <property type="match status" value="1"/>
</dbReference>
<name>A0A1W9ZRN8_MYCAN</name>
<dbReference type="InterPro" id="IPR035992">
    <property type="entry name" value="Ricin_B-like_lectins"/>
</dbReference>
<dbReference type="AlphaFoldDB" id="A0A1W9ZRN8"/>
<dbReference type="InterPro" id="IPR000772">
    <property type="entry name" value="Ricin_B_lectin"/>
</dbReference>
<sequence length="188" mass="20389">MPHRSRRAGPRDLGFYPLLRRQYRSGLGQRSMTRARSLGGVRQAVVVVSTSFGITAFSAAAAHADEPVQLKSGLGDFCLDGPSGDWYTPVVINPCNGADSQRWNSTGDEQESVAFPGECLTRPYEHRDVFLQPCSNWPSQHFSYQPNGQISSGFGGCLAVNGPPAPGASLYIGFCIPDAPYQHWDSVP</sequence>
<evidence type="ECO:0000313" key="2">
    <source>
        <dbReference type="EMBL" id="ORA20268.1"/>
    </source>
</evidence>
<proteinExistence type="predicted"/>
<dbReference type="Proteomes" id="UP000192284">
    <property type="component" value="Unassembled WGS sequence"/>
</dbReference>
<gene>
    <name evidence="2" type="ORF">BST12_15360</name>
</gene>
<keyword evidence="3" id="KW-1185">Reference proteome</keyword>
<dbReference type="Gene3D" id="2.80.10.50">
    <property type="match status" value="2"/>
</dbReference>
<dbReference type="EMBL" id="MVHE01000023">
    <property type="protein sequence ID" value="ORA20268.1"/>
    <property type="molecule type" value="Genomic_DNA"/>
</dbReference>
<accession>A0A1W9ZRN8</accession>
<dbReference type="Pfam" id="PF00652">
    <property type="entry name" value="Ricin_B_lectin"/>
    <property type="match status" value="1"/>
</dbReference>
<protein>
    <recommendedName>
        <fullName evidence="1">Ricin B lectin domain-containing protein</fullName>
    </recommendedName>
</protein>
<evidence type="ECO:0000313" key="3">
    <source>
        <dbReference type="Proteomes" id="UP000192284"/>
    </source>
</evidence>